<keyword evidence="9 10" id="KW-0275">Fatty acid biosynthesis</keyword>
<reference evidence="11 12" key="1">
    <citation type="submission" date="2016-06" db="EMBL/GenBank/DDBJ databases">
        <authorList>
            <consortium name="Pathogen Informatics"/>
        </authorList>
    </citation>
    <scope>NUCLEOTIDE SEQUENCE [LARGE SCALE GENOMIC DNA]</scope>
    <source>
        <strain evidence="11">PocGH01</strain>
    </source>
</reference>
<dbReference type="GO" id="GO:0034625">
    <property type="term" value="P:fatty acid elongation, monounsaturated fatty acid"/>
    <property type="evidence" value="ECO:0007669"/>
    <property type="project" value="TreeGrafter"/>
</dbReference>
<keyword evidence="12" id="KW-1185">Reference proteome</keyword>
<evidence type="ECO:0000256" key="3">
    <source>
        <dbReference type="ARBA" id="ARBA00022679"/>
    </source>
</evidence>
<dbReference type="InterPro" id="IPR002076">
    <property type="entry name" value="ELO_fam"/>
</dbReference>
<dbReference type="OrthoDB" id="434092at2759"/>
<dbReference type="GO" id="GO:0034626">
    <property type="term" value="P:fatty acid elongation, polyunsaturated fatty acid"/>
    <property type="evidence" value="ECO:0007669"/>
    <property type="project" value="TreeGrafter"/>
</dbReference>
<keyword evidence="3 10" id="KW-0808">Transferase</keyword>
<keyword evidence="8 10" id="KW-0472">Membrane</keyword>
<sequence>MVLTNFVIRTNSSGHFKVLGPMRDYPREPIFRIEDIFPSLGLLTFEWERKYTPFGFIEFVHRYYWLCPLVVAAYILLCRYGHIIMKKKSAFNLRWIIIIWNLALSFLNFIVVVRLLPVFVYIVYNYTLDGFLIIPPIYMYAFGSAGLWACLFVISKFLELIDTLFLILKKKKKTLLHWFHHSTVLLYTWDTYYAELPAGFIFILINAFVHTVMYFYYFLATIYQKPLRWNIIVTLIQILQMVIGIVLTIYCFSITCLYKFRNTWDIYTIRRLKQNFSFDNGHYISRTNVFLAALMYMSYLYLFARYFYNRYLRKQPKAHIE</sequence>
<dbReference type="GO" id="GO:0016874">
    <property type="term" value="F:ligase activity"/>
    <property type="evidence" value="ECO:0007669"/>
    <property type="project" value="UniProtKB-KW"/>
</dbReference>
<protein>
    <recommendedName>
        <fullName evidence="10">Elongation of fatty acids protein</fullName>
        <ecNumber evidence="10">2.3.1.-</ecNumber>
    </recommendedName>
</protein>
<keyword evidence="7 10" id="KW-0443">Lipid metabolism</keyword>
<evidence type="ECO:0000313" key="12">
    <source>
        <dbReference type="Proteomes" id="UP000242942"/>
    </source>
</evidence>
<dbReference type="GO" id="GO:0019367">
    <property type="term" value="P:fatty acid elongation, saturated fatty acid"/>
    <property type="evidence" value="ECO:0007669"/>
    <property type="project" value="TreeGrafter"/>
</dbReference>
<evidence type="ECO:0000256" key="5">
    <source>
        <dbReference type="ARBA" id="ARBA00022832"/>
    </source>
</evidence>
<keyword evidence="6 10" id="KW-1133">Transmembrane helix</keyword>
<dbReference type="GO" id="GO:0009922">
    <property type="term" value="F:fatty acid elongase activity"/>
    <property type="evidence" value="ECO:0007669"/>
    <property type="project" value="InterPro"/>
</dbReference>
<gene>
    <name evidence="11" type="primary">PocGH01_02013000</name>
    <name evidence="11" type="ORF">POCGH01_02013000</name>
</gene>
<feature type="transmembrane region" description="Helical" evidence="10">
    <location>
        <begin position="175"/>
        <end position="194"/>
    </location>
</feature>
<comment type="similarity">
    <text evidence="10">Belongs to the ELO family.</text>
</comment>
<dbReference type="GO" id="GO:0005789">
    <property type="term" value="C:endoplasmic reticulum membrane"/>
    <property type="evidence" value="ECO:0007669"/>
    <property type="project" value="TreeGrafter"/>
</dbReference>
<name>A0A1D3KX24_PLAOA</name>
<dbReference type="EMBL" id="LT594583">
    <property type="protein sequence ID" value="SCA48214.1"/>
    <property type="molecule type" value="Genomic_DNA"/>
</dbReference>
<comment type="subcellular location">
    <subcellularLocation>
        <location evidence="1">Membrane</location>
        <topology evidence="1">Multi-pass membrane protein</topology>
    </subcellularLocation>
</comment>
<dbReference type="PANTHER" id="PTHR11157:SF17">
    <property type="entry name" value="ELONGATION OF VERY LONG CHAIN FATTY ACIDS PROTEIN 6"/>
    <property type="match status" value="1"/>
</dbReference>
<keyword evidence="5 10" id="KW-0276">Fatty acid metabolism</keyword>
<evidence type="ECO:0000256" key="10">
    <source>
        <dbReference type="RuleBase" id="RU361115"/>
    </source>
</evidence>
<feature type="transmembrane region" description="Helical" evidence="10">
    <location>
        <begin position="231"/>
        <end position="255"/>
    </location>
</feature>
<evidence type="ECO:0000313" key="11">
    <source>
        <dbReference type="EMBL" id="SCA48214.1"/>
    </source>
</evidence>
<dbReference type="Proteomes" id="UP000242942">
    <property type="component" value="Chromosome 2"/>
</dbReference>
<dbReference type="Pfam" id="PF01151">
    <property type="entry name" value="ELO"/>
    <property type="match status" value="1"/>
</dbReference>
<accession>A0A1D3KX24</accession>
<dbReference type="VEuPathDB" id="PlasmoDB:POWCR01_020007800"/>
<evidence type="ECO:0000256" key="7">
    <source>
        <dbReference type="ARBA" id="ARBA00023098"/>
    </source>
</evidence>
<dbReference type="AlphaFoldDB" id="A0A1D3KX24"/>
<comment type="catalytic activity">
    <reaction evidence="10">
        <text>an acyl-CoA + malonyl-CoA + H(+) = a 3-oxoacyl-CoA + CO2 + CoA</text>
        <dbReference type="Rhea" id="RHEA:50252"/>
        <dbReference type="ChEBI" id="CHEBI:15378"/>
        <dbReference type="ChEBI" id="CHEBI:16526"/>
        <dbReference type="ChEBI" id="CHEBI:57287"/>
        <dbReference type="ChEBI" id="CHEBI:57384"/>
        <dbReference type="ChEBI" id="CHEBI:58342"/>
        <dbReference type="ChEBI" id="CHEBI:90726"/>
    </reaction>
    <physiologicalReaction direction="left-to-right" evidence="10">
        <dbReference type="Rhea" id="RHEA:50253"/>
    </physiologicalReaction>
</comment>
<dbReference type="PANTHER" id="PTHR11157">
    <property type="entry name" value="FATTY ACID ACYL TRANSFERASE-RELATED"/>
    <property type="match status" value="1"/>
</dbReference>
<evidence type="ECO:0000256" key="6">
    <source>
        <dbReference type="ARBA" id="ARBA00022989"/>
    </source>
</evidence>
<evidence type="ECO:0000256" key="8">
    <source>
        <dbReference type="ARBA" id="ARBA00023136"/>
    </source>
</evidence>
<feature type="transmembrane region" description="Helical" evidence="10">
    <location>
        <begin position="95"/>
        <end position="124"/>
    </location>
</feature>
<keyword evidence="11" id="KW-0436">Ligase</keyword>
<keyword evidence="2 10" id="KW-0444">Lipid biosynthesis</keyword>
<dbReference type="VEuPathDB" id="PlasmoDB:PocGH01_02013000"/>
<organism evidence="11 12">
    <name type="scientific">Plasmodium ovale</name>
    <name type="common">malaria parasite P. ovale</name>
    <dbReference type="NCBI Taxonomy" id="36330"/>
    <lineage>
        <taxon>Eukaryota</taxon>
        <taxon>Sar</taxon>
        <taxon>Alveolata</taxon>
        <taxon>Apicomplexa</taxon>
        <taxon>Aconoidasida</taxon>
        <taxon>Haemosporida</taxon>
        <taxon>Plasmodiidae</taxon>
        <taxon>Plasmodium</taxon>
        <taxon>Plasmodium (Plasmodium)</taxon>
    </lineage>
</organism>
<feature type="transmembrane region" description="Helical" evidence="10">
    <location>
        <begin position="289"/>
        <end position="308"/>
    </location>
</feature>
<feature type="transmembrane region" description="Helical" evidence="10">
    <location>
        <begin position="130"/>
        <end position="154"/>
    </location>
</feature>
<keyword evidence="4 10" id="KW-0812">Transmembrane</keyword>
<dbReference type="GO" id="GO:0030148">
    <property type="term" value="P:sphingolipid biosynthetic process"/>
    <property type="evidence" value="ECO:0007669"/>
    <property type="project" value="TreeGrafter"/>
</dbReference>
<proteinExistence type="inferred from homology"/>
<feature type="transmembrane region" description="Helical" evidence="10">
    <location>
        <begin position="63"/>
        <end position="83"/>
    </location>
</feature>
<evidence type="ECO:0000256" key="9">
    <source>
        <dbReference type="ARBA" id="ARBA00023160"/>
    </source>
</evidence>
<evidence type="ECO:0000256" key="1">
    <source>
        <dbReference type="ARBA" id="ARBA00004141"/>
    </source>
</evidence>
<evidence type="ECO:0000256" key="4">
    <source>
        <dbReference type="ARBA" id="ARBA00022692"/>
    </source>
</evidence>
<dbReference type="GO" id="GO:0042761">
    <property type="term" value="P:very long-chain fatty acid biosynthetic process"/>
    <property type="evidence" value="ECO:0007669"/>
    <property type="project" value="TreeGrafter"/>
</dbReference>
<dbReference type="EC" id="2.3.1.-" evidence="10"/>
<evidence type="ECO:0000256" key="2">
    <source>
        <dbReference type="ARBA" id="ARBA00022516"/>
    </source>
</evidence>
<feature type="transmembrane region" description="Helical" evidence="10">
    <location>
        <begin position="200"/>
        <end position="219"/>
    </location>
</feature>